<protein>
    <submittedName>
        <fullName evidence="2">Putative metal-dependent HD superfamily phosphohydrolase</fullName>
    </submittedName>
</protein>
<comment type="caution">
    <text evidence="2">The sequence shown here is derived from an EMBL/GenBank/DDBJ whole genome shotgun (WGS) entry which is preliminary data.</text>
</comment>
<dbReference type="OrthoDB" id="9808993at2"/>
<accession>A0A3D9LHN7</accession>
<dbReference type="SUPFAM" id="SSF109604">
    <property type="entry name" value="HD-domain/PDEase-like"/>
    <property type="match status" value="1"/>
</dbReference>
<sequence>MTVLIDPARWPAHGTVFSHLVSDHSLEELHDFAAAAGISRRAFDGDHYDVPVERYAELVARGAVEVSGADLVRRLVASGLRIPAAHRAGKLDKILTQRFNRLFPGTSPLEREPVVADLLSRWSEPHRHYHDRSHLLAVLRAIDVLVRHGEDCGRWTRSVKLAAWFHDAVYLGDPQRPAGQDEEDSAVLAEQALSELGLPDPEIEETARLVRMTASHDPAPGDRTGAVFSDADLEVLGRPRGDYARYLSAVRQDFAHVPDADFATGRAGVVQSLLALDPLYRTTTGARLWERHARRNLSAELHPTSRHWTR</sequence>
<gene>
    <name evidence="2" type="ORF">C8E99_3024</name>
</gene>
<evidence type="ECO:0000259" key="1">
    <source>
        <dbReference type="Pfam" id="PF13223"/>
    </source>
</evidence>
<dbReference type="GO" id="GO:0016787">
    <property type="term" value="F:hydrolase activity"/>
    <property type="evidence" value="ECO:0007669"/>
    <property type="project" value="UniProtKB-KW"/>
</dbReference>
<dbReference type="EMBL" id="QREH01000001">
    <property type="protein sequence ID" value="REE05154.1"/>
    <property type="molecule type" value="Genomic_DNA"/>
</dbReference>
<dbReference type="InterPro" id="IPR009218">
    <property type="entry name" value="HD_phosphohydro"/>
</dbReference>
<dbReference type="PANTHER" id="PTHR21174:SF0">
    <property type="entry name" value="HD PHOSPHOHYDROLASE FAMILY PROTEIN-RELATED"/>
    <property type="match status" value="1"/>
</dbReference>
<proteinExistence type="predicted"/>
<organism evidence="2 3">
    <name type="scientific">Citricoccus muralis</name>
    <dbReference type="NCBI Taxonomy" id="169134"/>
    <lineage>
        <taxon>Bacteria</taxon>
        <taxon>Bacillati</taxon>
        <taxon>Actinomycetota</taxon>
        <taxon>Actinomycetes</taxon>
        <taxon>Micrococcales</taxon>
        <taxon>Micrococcaceae</taxon>
        <taxon>Citricoccus</taxon>
    </lineage>
</organism>
<dbReference type="InterPro" id="IPR025109">
    <property type="entry name" value="DUF4031"/>
</dbReference>
<dbReference type="AlphaFoldDB" id="A0A3D9LHN7"/>
<evidence type="ECO:0000313" key="2">
    <source>
        <dbReference type="EMBL" id="REE05154.1"/>
    </source>
</evidence>
<keyword evidence="2" id="KW-0378">Hydrolase</keyword>
<keyword evidence="3" id="KW-1185">Reference proteome</keyword>
<name>A0A3D9LHN7_9MICC</name>
<feature type="domain" description="DUF4031" evidence="1">
    <location>
        <begin position="3"/>
        <end position="77"/>
    </location>
</feature>
<evidence type="ECO:0000313" key="3">
    <source>
        <dbReference type="Proteomes" id="UP000256727"/>
    </source>
</evidence>
<dbReference type="PANTHER" id="PTHR21174">
    <property type="match status" value="1"/>
</dbReference>
<dbReference type="Gene3D" id="1.10.3210.10">
    <property type="entry name" value="Hypothetical protein af1432"/>
    <property type="match status" value="1"/>
</dbReference>
<dbReference type="Pfam" id="PF13223">
    <property type="entry name" value="DUF4031"/>
    <property type="match status" value="1"/>
</dbReference>
<dbReference type="RefSeq" id="WP_115933531.1">
    <property type="nucleotide sequence ID" value="NZ_QREH01000001.1"/>
</dbReference>
<dbReference type="Proteomes" id="UP000256727">
    <property type="component" value="Unassembled WGS sequence"/>
</dbReference>
<reference evidence="2 3" key="1">
    <citation type="submission" date="2018-07" db="EMBL/GenBank/DDBJ databases">
        <title>Sequencing the genomes of 1000 actinobacteria strains.</title>
        <authorList>
            <person name="Klenk H.-P."/>
        </authorList>
    </citation>
    <scope>NUCLEOTIDE SEQUENCE [LARGE SCALE GENOMIC DNA]</scope>
    <source>
        <strain evidence="2 3">DSM 14442</strain>
    </source>
</reference>